<evidence type="ECO:0000256" key="3">
    <source>
        <dbReference type="ARBA" id="ARBA00005028"/>
    </source>
</evidence>
<keyword evidence="9 11" id="KW-0413">Isomerase</keyword>
<accession>A0A1M5RH72</accession>
<dbReference type="SUPFAM" id="SSF74650">
    <property type="entry name" value="Galactose mutarotase-like"/>
    <property type="match status" value="1"/>
</dbReference>
<evidence type="ECO:0000256" key="12">
    <source>
        <dbReference type="PIRSR" id="PIRSR005096-1"/>
    </source>
</evidence>
<evidence type="ECO:0000256" key="5">
    <source>
        <dbReference type="ARBA" id="ARBA00011245"/>
    </source>
</evidence>
<evidence type="ECO:0000256" key="8">
    <source>
        <dbReference type="ARBA" id="ARBA00022837"/>
    </source>
</evidence>
<keyword evidence="15" id="KW-1185">Reference proteome</keyword>
<evidence type="ECO:0000256" key="13">
    <source>
        <dbReference type="PIRSR" id="PIRSR005096-3"/>
    </source>
</evidence>
<dbReference type="Gene3D" id="2.70.98.10">
    <property type="match status" value="1"/>
</dbReference>
<gene>
    <name evidence="14" type="ORF">SAMN04488109_3392</name>
</gene>
<keyword evidence="10 11" id="KW-0119">Carbohydrate metabolism</keyword>
<comment type="similarity">
    <text evidence="4 11">Belongs to the aldose epimerase family.</text>
</comment>
<dbReference type="InterPro" id="IPR011013">
    <property type="entry name" value="Gal_mutarotase_sf_dom"/>
</dbReference>
<protein>
    <recommendedName>
        <fullName evidence="7 11">Aldose 1-epimerase</fullName>
        <ecNumber evidence="6 11">5.1.3.3</ecNumber>
    </recommendedName>
</protein>
<evidence type="ECO:0000256" key="10">
    <source>
        <dbReference type="ARBA" id="ARBA00023277"/>
    </source>
</evidence>
<dbReference type="AlphaFoldDB" id="A0A1M5RH72"/>
<evidence type="ECO:0000256" key="11">
    <source>
        <dbReference type="PIRNR" id="PIRNR005096"/>
    </source>
</evidence>
<evidence type="ECO:0000256" key="7">
    <source>
        <dbReference type="ARBA" id="ARBA00014165"/>
    </source>
</evidence>
<organism evidence="14 15">
    <name type="scientific">Chryseolinea serpens</name>
    <dbReference type="NCBI Taxonomy" id="947013"/>
    <lineage>
        <taxon>Bacteria</taxon>
        <taxon>Pseudomonadati</taxon>
        <taxon>Bacteroidota</taxon>
        <taxon>Cytophagia</taxon>
        <taxon>Cytophagales</taxon>
        <taxon>Fulvivirgaceae</taxon>
        <taxon>Chryseolinea</taxon>
    </lineage>
</organism>
<evidence type="ECO:0000313" key="15">
    <source>
        <dbReference type="Proteomes" id="UP000184212"/>
    </source>
</evidence>
<reference evidence="14 15" key="1">
    <citation type="submission" date="2016-11" db="EMBL/GenBank/DDBJ databases">
        <authorList>
            <person name="Jaros S."/>
            <person name="Januszkiewicz K."/>
            <person name="Wedrychowicz H."/>
        </authorList>
    </citation>
    <scope>NUCLEOTIDE SEQUENCE [LARGE SCALE GENOMIC DNA]</scope>
    <source>
        <strain evidence="14 15">DSM 24574</strain>
    </source>
</reference>
<dbReference type="OrthoDB" id="9779408at2"/>
<proteinExistence type="inferred from homology"/>
<dbReference type="UniPathway" id="UPA00242"/>
<dbReference type="InterPro" id="IPR014718">
    <property type="entry name" value="GH-type_carb-bd"/>
</dbReference>
<comment type="subunit">
    <text evidence="5">Monomer.</text>
</comment>
<evidence type="ECO:0000313" key="14">
    <source>
        <dbReference type="EMBL" id="SHH25604.1"/>
    </source>
</evidence>
<dbReference type="PANTHER" id="PTHR10091:SF0">
    <property type="entry name" value="GALACTOSE MUTAROTASE"/>
    <property type="match status" value="1"/>
</dbReference>
<feature type="active site" description="Proton acceptor" evidence="12">
    <location>
        <position position="319"/>
    </location>
</feature>
<dbReference type="CDD" id="cd09019">
    <property type="entry name" value="galactose_mutarotase_like"/>
    <property type="match status" value="1"/>
</dbReference>
<dbReference type="GO" id="GO:0004034">
    <property type="term" value="F:aldose 1-epimerase activity"/>
    <property type="evidence" value="ECO:0007669"/>
    <property type="project" value="UniProtKB-EC"/>
</dbReference>
<dbReference type="RefSeq" id="WP_084138191.1">
    <property type="nucleotide sequence ID" value="NZ_FQWQ01000002.1"/>
</dbReference>
<dbReference type="GO" id="GO:0033499">
    <property type="term" value="P:galactose catabolic process via UDP-galactose, Leloir pathway"/>
    <property type="evidence" value="ECO:0007669"/>
    <property type="project" value="TreeGrafter"/>
</dbReference>
<dbReference type="GO" id="GO:0005737">
    <property type="term" value="C:cytoplasm"/>
    <property type="evidence" value="ECO:0007669"/>
    <property type="project" value="TreeGrafter"/>
</dbReference>
<dbReference type="EMBL" id="FQWQ01000002">
    <property type="protein sequence ID" value="SHH25604.1"/>
    <property type="molecule type" value="Genomic_DNA"/>
</dbReference>
<comment type="cofactor">
    <cofactor evidence="2">
        <name>Ca(2+)</name>
        <dbReference type="ChEBI" id="CHEBI:29108"/>
    </cofactor>
</comment>
<comment type="pathway">
    <text evidence="3 11">Carbohydrate metabolism; hexose metabolism.</text>
</comment>
<dbReference type="InterPro" id="IPR018052">
    <property type="entry name" value="Ald1_epimerase_CS"/>
</dbReference>
<dbReference type="InterPro" id="IPR008183">
    <property type="entry name" value="Aldose_1/G6P_1-epimerase"/>
</dbReference>
<dbReference type="GO" id="GO:0030246">
    <property type="term" value="F:carbohydrate binding"/>
    <property type="evidence" value="ECO:0007669"/>
    <property type="project" value="InterPro"/>
</dbReference>
<dbReference type="PROSITE" id="PS00545">
    <property type="entry name" value="ALDOSE_1_EPIMERASE"/>
    <property type="match status" value="1"/>
</dbReference>
<dbReference type="PIRSF" id="PIRSF005096">
    <property type="entry name" value="GALM"/>
    <property type="match status" value="1"/>
</dbReference>
<dbReference type="GO" id="GO:0006006">
    <property type="term" value="P:glucose metabolic process"/>
    <property type="evidence" value="ECO:0007669"/>
    <property type="project" value="TreeGrafter"/>
</dbReference>
<feature type="binding site" evidence="13">
    <location>
        <begin position="92"/>
        <end position="93"/>
    </location>
    <ligand>
        <name>beta-D-galactose</name>
        <dbReference type="ChEBI" id="CHEBI:27667"/>
    </ligand>
</feature>
<comment type="catalytic activity">
    <reaction evidence="1 11">
        <text>alpha-D-glucose = beta-D-glucose</text>
        <dbReference type="Rhea" id="RHEA:10264"/>
        <dbReference type="ChEBI" id="CHEBI:15903"/>
        <dbReference type="ChEBI" id="CHEBI:17925"/>
        <dbReference type="EC" id="5.1.3.3"/>
    </reaction>
</comment>
<dbReference type="Proteomes" id="UP000184212">
    <property type="component" value="Unassembled WGS sequence"/>
</dbReference>
<dbReference type="InterPro" id="IPR047215">
    <property type="entry name" value="Galactose_mutarotase-like"/>
</dbReference>
<sequence>MTSHPPSTSSVKKNRISYKPWGTYGGKDVFLFKLEIASGAFVEITNYGATIVSMVVPDRNGKLENTVIGFPSLEGYVNDRCYIGSTIGRFANRIGGAAFTLDGATYTLEKNDGPNNNHGGPGGFHAKVFDFRVGTDFLSLSLTSADGEGGFPGQVDFLVTYSWSDDHELTIRFNAVSDKKTVLNFTNHAYFNLAPDHGDILEHELTLPSDEMLETDSGYIPTGVISSTTGNNFHQTRIRDRVKFSGPSQTGVNRYFILKHDDKPGMRRAGLLTERTSGRSLEIFTTYPGVQLYTGDYLDSKHLSSRFKQIHPFDGLCLECQHYPDAPNHNNFPSTVVEPGEAYDERIVYKFGVRA</sequence>
<dbReference type="PANTHER" id="PTHR10091">
    <property type="entry name" value="ALDOSE-1-EPIMERASE"/>
    <property type="match status" value="1"/>
</dbReference>
<dbReference type="STRING" id="947013.SAMN04488109_3392"/>
<dbReference type="InterPro" id="IPR015443">
    <property type="entry name" value="Aldose_1-epimerase"/>
</dbReference>
<evidence type="ECO:0000256" key="2">
    <source>
        <dbReference type="ARBA" id="ARBA00001913"/>
    </source>
</evidence>
<dbReference type="EC" id="5.1.3.3" evidence="6 11"/>
<dbReference type="Pfam" id="PF01263">
    <property type="entry name" value="Aldose_epim"/>
    <property type="match status" value="1"/>
</dbReference>
<evidence type="ECO:0000256" key="6">
    <source>
        <dbReference type="ARBA" id="ARBA00013185"/>
    </source>
</evidence>
<dbReference type="NCBIfam" id="NF008277">
    <property type="entry name" value="PRK11055.1"/>
    <property type="match status" value="1"/>
</dbReference>
<evidence type="ECO:0000256" key="1">
    <source>
        <dbReference type="ARBA" id="ARBA00001614"/>
    </source>
</evidence>
<evidence type="ECO:0000256" key="9">
    <source>
        <dbReference type="ARBA" id="ARBA00023235"/>
    </source>
</evidence>
<feature type="active site" description="Proton donor" evidence="12">
    <location>
        <position position="188"/>
    </location>
</feature>
<evidence type="ECO:0000256" key="4">
    <source>
        <dbReference type="ARBA" id="ARBA00006206"/>
    </source>
</evidence>
<feature type="binding site" evidence="13">
    <location>
        <begin position="188"/>
        <end position="190"/>
    </location>
    <ligand>
        <name>beta-D-galactose</name>
        <dbReference type="ChEBI" id="CHEBI:27667"/>
    </ligand>
</feature>
<keyword evidence="8" id="KW-0106">Calcium</keyword>
<name>A0A1M5RH72_9BACT</name>